<proteinExistence type="predicted"/>
<keyword evidence="1" id="KW-1133">Transmembrane helix</keyword>
<organism evidence="2 3">
    <name type="scientific">Candidatus Roizmanbacteria bacterium GW2011_GWA2_33_33</name>
    <dbReference type="NCBI Taxonomy" id="1618476"/>
    <lineage>
        <taxon>Bacteria</taxon>
        <taxon>Candidatus Roizmaniibacteriota</taxon>
    </lineage>
</organism>
<gene>
    <name evidence="2" type="ORF">UR42_C0033G0004</name>
</gene>
<sequence length="122" mass="13392">MNRKGFTLIELLIVIIILGVMASLITGNFFTSLKKGRDTKRSGKVYMQKVPNDPTSGKDYEYVSTGSDYKLYACMENNLQILPYSNLSGTPTISCSTTCSNNEVPPVSKTCYWGVSSSDISP</sequence>
<dbReference type="Pfam" id="PF07963">
    <property type="entry name" value="N_methyl"/>
    <property type="match status" value="1"/>
</dbReference>
<name>A0A0F9ZYV0_9BACT</name>
<evidence type="ECO:0000256" key="1">
    <source>
        <dbReference type="SAM" id="Phobius"/>
    </source>
</evidence>
<accession>A0A0F9ZYV0</accession>
<comment type="caution">
    <text evidence="2">The sequence shown here is derived from an EMBL/GenBank/DDBJ whole genome shotgun (WGS) entry which is preliminary data.</text>
</comment>
<keyword evidence="1" id="KW-0812">Transmembrane</keyword>
<evidence type="ECO:0000313" key="3">
    <source>
        <dbReference type="Proteomes" id="UP000034045"/>
    </source>
</evidence>
<dbReference type="AlphaFoldDB" id="A0A0F9ZYV0"/>
<feature type="transmembrane region" description="Helical" evidence="1">
    <location>
        <begin position="6"/>
        <end position="31"/>
    </location>
</feature>
<dbReference type="InterPro" id="IPR045584">
    <property type="entry name" value="Pilin-like"/>
</dbReference>
<dbReference type="SUPFAM" id="SSF54523">
    <property type="entry name" value="Pili subunits"/>
    <property type="match status" value="1"/>
</dbReference>
<protein>
    <submittedName>
        <fullName evidence="2">Uncharacterized protein</fullName>
    </submittedName>
</protein>
<dbReference type="PROSITE" id="PS00409">
    <property type="entry name" value="PROKAR_NTER_METHYL"/>
    <property type="match status" value="1"/>
</dbReference>
<dbReference type="Proteomes" id="UP000034045">
    <property type="component" value="Unassembled WGS sequence"/>
</dbReference>
<keyword evidence="1" id="KW-0472">Membrane</keyword>
<dbReference type="Gene3D" id="3.30.700.10">
    <property type="entry name" value="Glycoprotein, Type 4 Pilin"/>
    <property type="match status" value="1"/>
</dbReference>
<dbReference type="InterPro" id="IPR012902">
    <property type="entry name" value="N_methyl_site"/>
</dbReference>
<evidence type="ECO:0000313" key="2">
    <source>
        <dbReference type="EMBL" id="KKP49563.1"/>
    </source>
</evidence>
<dbReference type="EMBL" id="LBPD01000033">
    <property type="protein sequence ID" value="KKP49563.1"/>
    <property type="molecule type" value="Genomic_DNA"/>
</dbReference>
<dbReference type="NCBIfam" id="TIGR02532">
    <property type="entry name" value="IV_pilin_GFxxxE"/>
    <property type="match status" value="1"/>
</dbReference>
<reference evidence="2 3" key="1">
    <citation type="journal article" date="2015" name="Nature">
        <title>rRNA introns, odd ribosomes, and small enigmatic genomes across a large radiation of phyla.</title>
        <authorList>
            <person name="Brown C.T."/>
            <person name="Hug L.A."/>
            <person name="Thomas B.C."/>
            <person name="Sharon I."/>
            <person name="Castelle C.J."/>
            <person name="Singh A."/>
            <person name="Wilkins M.J."/>
            <person name="Williams K.H."/>
            <person name="Banfield J.F."/>
        </authorList>
    </citation>
    <scope>NUCLEOTIDE SEQUENCE [LARGE SCALE GENOMIC DNA]</scope>
</reference>